<dbReference type="PANTHER" id="PTHR37311">
    <property type="entry name" value="2-PHOSPHOSULFOLACTATE PHOSPHATASE-RELATED"/>
    <property type="match status" value="1"/>
</dbReference>
<keyword evidence="5" id="KW-0378">Hydrolase</keyword>
<dbReference type="SUPFAM" id="SSF142823">
    <property type="entry name" value="ComB-like"/>
    <property type="match status" value="1"/>
</dbReference>
<dbReference type="EMBL" id="BSUK01000001">
    <property type="protein sequence ID" value="GMA24005.1"/>
    <property type="molecule type" value="Genomic_DNA"/>
</dbReference>
<gene>
    <name evidence="8" type="ORF">GCM10025864_17640</name>
</gene>
<organism evidence="8 9">
    <name type="scientific">Luteimicrobium album</name>
    <dbReference type="NCBI Taxonomy" id="1054550"/>
    <lineage>
        <taxon>Bacteria</taxon>
        <taxon>Bacillati</taxon>
        <taxon>Actinomycetota</taxon>
        <taxon>Actinomycetes</taxon>
        <taxon>Micrococcales</taxon>
        <taxon>Luteimicrobium</taxon>
    </lineage>
</organism>
<keyword evidence="6" id="KW-0460">Magnesium</keyword>
<dbReference type="Pfam" id="PF04029">
    <property type="entry name" value="2-ph_phosp"/>
    <property type="match status" value="1"/>
</dbReference>
<dbReference type="RefSeq" id="WP_284292901.1">
    <property type="nucleotide sequence ID" value="NZ_BSUK01000001.1"/>
</dbReference>
<evidence type="ECO:0000256" key="4">
    <source>
        <dbReference type="ARBA" id="ARBA00021948"/>
    </source>
</evidence>
<dbReference type="EC" id="3.1.3.71" evidence="3"/>
<evidence type="ECO:0000256" key="6">
    <source>
        <dbReference type="ARBA" id="ARBA00022842"/>
    </source>
</evidence>
<comment type="similarity">
    <text evidence="2">Belongs to the ComB family.</text>
</comment>
<comment type="cofactor">
    <cofactor evidence="1">
        <name>Mg(2+)</name>
        <dbReference type="ChEBI" id="CHEBI:18420"/>
    </cofactor>
</comment>
<dbReference type="Proteomes" id="UP001157091">
    <property type="component" value="Unassembled WGS sequence"/>
</dbReference>
<evidence type="ECO:0000313" key="9">
    <source>
        <dbReference type="Proteomes" id="UP001157091"/>
    </source>
</evidence>
<evidence type="ECO:0000256" key="2">
    <source>
        <dbReference type="ARBA" id="ARBA00009997"/>
    </source>
</evidence>
<evidence type="ECO:0000256" key="7">
    <source>
        <dbReference type="ARBA" id="ARBA00033711"/>
    </source>
</evidence>
<name>A0ABQ6I000_9MICO</name>
<dbReference type="InterPro" id="IPR005238">
    <property type="entry name" value="ComB-like"/>
</dbReference>
<dbReference type="Gene3D" id="3.90.1560.10">
    <property type="entry name" value="ComB-like"/>
    <property type="match status" value="1"/>
</dbReference>
<evidence type="ECO:0000256" key="1">
    <source>
        <dbReference type="ARBA" id="ARBA00001946"/>
    </source>
</evidence>
<evidence type="ECO:0000256" key="5">
    <source>
        <dbReference type="ARBA" id="ARBA00022801"/>
    </source>
</evidence>
<evidence type="ECO:0000313" key="8">
    <source>
        <dbReference type="EMBL" id="GMA24005.1"/>
    </source>
</evidence>
<comment type="catalytic activity">
    <reaction evidence="7">
        <text>(2R)-O-phospho-3-sulfolactate + H2O = (2R)-3-sulfolactate + phosphate</text>
        <dbReference type="Rhea" id="RHEA:23416"/>
        <dbReference type="ChEBI" id="CHEBI:15377"/>
        <dbReference type="ChEBI" id="CHEBI:15597"/>
        <dbReference type="ChEBI" id="CHEBI:43474"/>
        <dbReference type="ChEBI" id="CHEBI:58738"/>
        <dbReference type="EC" id="3.1.3.71"/>
    </reaction>
</comment>
<accession>A0ABQ6I000</accession>
<reference evidence="9" key="1">
    <citation type="journal article" date="2019" name="Int. J. Syst. Evol. Microbiol.">
        <title>The Global Catalogue of Microorganisms (GCM) 10K type strain sequencing project: providing services to taxonomists for standard genome sequencing and annotation.</title>
        <authorList>
            <consortium name="The Broad Institute Genomics Platform"/>
            <consortium name="The Broad Institute Genome Sequencing Center for Infectious Disease"/>
            <person name="Wu L."/>
            <person name="Ma J."/>
        </authorList>
    </citation>
    <scope>NUCLEOTIDE SEQUENCE [LARGE SCALE GENOMIC DNA]</scope>
    <source>
        <strain evidence="9">NBRC 106348</strain>
    </source>
</reference>
<dbReference type="InterPro" id="IPR036702">
    <property type="entry name" value="ComB-like_sf"/>
</dbReference>
<proteinExistence type="inferred from homology"/>
<dbReference type="PANTHER" id="PTHR37311:SF1">
    <property type="entry name" value="2-PHOSPHOSULFOLACTATE PHOSPHATASE-RELATED"/>
    <property type="match status" value="1"/>
</dbReference>
<protein>
    <recommendedName>
        <fullName evidence="4">Probable 2-phosphosulfolactate phosphatase</fullName>
        <ecNumber evidence="3">3.1.3.71</ecNumber>
    </recommendedName>
</protein>
<comment type="caution">
    <text evidence="8">The sequence shown here is derived from an EMBL/GenBank/DDBJ whole genome shotgun (WGS) entry which is preliminary data.</text>
</comment>
<sequence>MSDDPRSQDGFDVRFDWGPNGGAAISGGAAVVVVVDVLSFTTTVGVAVAGGVEIVPCRWKDARAADLAAERGARLAVGRLEARTLAPDAVPPVSLSPAGMVRAARAGALRGDRVVLPSPNGSTIVAGLADAGAQVVAASLRTRAAVARWLARSAPPGPVAVVAAGERWPDDTLRPAVEDFWGAGGVVEALVAELRHAGLPARRLSPEAAAALAAFEAVQHDLAASLAACSSGRELADAGFAEDVVVAADLDADDVVPVLVDGAFRAVRPRSSRAVTAS</sequence>
<evidence type="ECO:0000256" key="3">
    <source>
        <dbReference type="ARBA" id="ARBA00012953"/>
    </source>
</evidence>
<keyword evidence="9" id="KW-1185">Reference proteome</keyword>